<dbReference type="PANTHER" id="PTHR30582:SF24">
    <property type="entry name" value="L,D-TRANSPEPTIDASE ERFK_SRFK-RELATED"/>
    <property type="match status" value="1"/>
</dbReference>
<dbReference type="GO" id="GO:0005576">
    <property type="term" value="C:extracellular region"/>
    <property type="evidence" value="ECO:0007669"/>
    <property type="project" value="TreeGrafter"/>
</dbReference>
<dbReference type="InterPro" id="IPR005490">
    <property type="entry name" value="LD_TPept_cat_dom"/>
</dbReference>
<dbReference type="Proteomes" id="UP000002432">
    <property type="component" value="Chromosome"/>
</dbReference>
<evidence type="ECO:0000256" key="8">
    <source>
        <dbReference type="ARBA" id="ARBA00023316"/>
    </source>
</evidence>
<comment type="similarity">
    <text evidence="2">Belongs to the YkuD family.</text>
</comment>
<dbReference type="PANTHER" id="PTHR30582">
    <property type="entry name" value="L,D-TRANSPEPTIDASE"/>
    <property type="match status" value="1"/>
</dbReference>
<keyword evidence="12" id="KW-1185">Reference proteome</keyword>
<dbReference type="GO" id="GO:0018104">
    <property type="term" value="P:peptidoglycan-protein cross-linking"/>
    <property type="evidence" value="ECO:0007669"/>
    <property type="project" value="TreeGrafter"/>
</dbReference>
<dbReference type="EnsemblBacteria" id="ABF40730">
    <property type="protein sequence ID" value="ABF40730"/>
    <property type="gene ID" value="Acid345_1729"/>
</dbReference>
<keyword evidence="5" id="KW-0378">Hydrolase</keyword>
<keyword evidence="4" id="KW-0808">Transferase</keyword>
<sequence>MRRLIGELDGKAKWMGTVVLLLAMRATAQTVQATEARPMEAPRPTRLILVSIPDRKLALLEDDKVVKVYPVAVGKDSTPSPEGTFTIKSHVTNPTYYHEGKVVAPGPQNPLGSRWMGLSEKGYGIHGTNAPKSIGKAASHGCIRMAKKDLEELFTLVKVGDGVDIRGERDEQMAQVFGVEADATPATTVVAAIQNAPVAASAGGF</sequence>
<dbReference type="PROSITE" id="PS52029">
    <property type="entry name" value="LD_TPASE"/>
    <property type="match status" value="1"/>
</dbReference>
<feature type="active site" description="Nucleophile" evidence="9">
    <location>
        <position position="142"/>
    </location>
</feature>
<keyword evidence="8 9" id="KW-0961">Cell wall biogenesis/degradation</keyword>
<dbReference type="KEGG" id="aba:Acid345_1729"/>
<evidence type="ECO:0000256" key="7">
    <source>
        <dbReference type="ARBA" id="ARBA00022984"/>
    </source>
</evidence>
<evidence type="ECO:0000256" key="1">
    <source>
        <dbReference type="ARBA" id="ARBA00004752"/>
    </source>
</evidence>
<dbReference type="CDD" id="cd16913">
    <property type="entry name" value="YkuD_like"/>
    <property type="match status" value="1"/>
</dbReference>
<dbReference type="GO" id="GO:0016757">
    <property type="term" value="F:glycosyltransferase activity"/>
    <property type="evidence" value="ECO:0007669"/>
    <property type="project" value="UniProtKB-KW"/>
</dbReference>
<comment type="pathway">
    <text evidence="1 9">Cell wall biogenesis; peptidoglycan biosynthesis.</text>
</comment>
<keyword evidence="3" id="KW-0328">Glycosyltransferase</keyword>
<dbReference type="GO" id="GO:0071972">
    <property type="term" value="F:peptidoglycan L,D-transpeptidase activity"/>
    <property type="evidence" value="ECO:0007669"/>
    <property type="project" value="TreeGrafter"/>
</dbReference>
<gene>
    <name evidence="11" type="ordered locus">Acid345_1729</name>
</gene>
<dbReference type="EMBL" id="CP000360">
    <property type="protein sequence ID" value="ABF40730.1"/>
    <property type="molecule type" value="Genomic_DNA"/>
</dbReference>
<feature type="domain" description="L,D-TPase catalytic" evidence="10">
    <location>
        <begin position="46"/>
        <end position="166"/>
    </location>
</feature>
<organism evidence="11 12">
    <name type="scientific">Koribacter versatilis (strain Ellin345)</name>
    <dbReference type="NCBI Taxonomy" id="204669"/>
    <lineage>
        <taxon>Bacteria</taxon>
        <taxon>Pseudomonadati</taxon>
        <taxon>Acidobacteriota</taxon>
        <taxon>Terriglobia</taxon>
        <taxon>Terriglobales</taxon>
        <taxon>Candidatus Korobacteraceae</taxon>
        <taxon>Candidatus Korobacter</taxon>
    </lineage>
</organism>
<evidence type="ECO:0000256" key="2">
    <source>
        <dbReference type="ARBA" id="ARBA00005992"/>
    </source>
</evidence>
<dbReference type="SUPFAM" id="SSF141523">
    <property type="entry name" value="L,D-transpeptidase catalytic domain-like"/>
    <property type="match status" value="1"/>
</dbReference>
<evidence type="ECO:0000256" key="6">
    <source>
        <dbReference type="ARBA" id="ARBA00022960"/>
    </source>
</evidence>
<accession>Q1IQX0</accession>
<dbReference type="InterPro" id="IPR050979">
    <property type="entry name" value="LD-transpeptidase"/>
</dbReference>
<evidence type="ECO:0000256" key="3">
    <source>
        <dbReference type="ARBA" id="ARBA00022676"/>
    </source>
</evidence>
<evidence type="ECO:0000259" key="10">
    <source>
        <dbReference type="PROSITE" id="PS52029"/>
    </source>
</evidence>
<feature type="active site" description="Proton donor/acceptor" evidence="9">
    <location>
        <position position="126"/>
    </location>
</feature>
<dbReference type="STRING" id="204669.Acid345_1729"/>
<dbReference type="Pfam" id="PF03734">
    <property type="entry name" value="YkuD"/>
    <property type="match status" value="1"/>
</dbReference>
<evidence type="ECO:0000256" key="5">
    <source>
        <dbReference type="ARBA" id="ARBA00022801"/>
    </source>
</evidence>
<protein>
    <submittedName>
        <fullName evidence="11">ErfK/YbiS/YcfS/YnhG</fullName>
    </submittedName>
</protein>
<dbReference type="AlphaFoldDB" id="Q1IQX0"/>
<dbReference type="HOGENOM" id="CLU_042399_4_2_0"/>
<dbReference type="GO" id="GO:0071555">
    <property type="term" value="P:cell wall organization"/>
    <property type="evidence" value="ECO:0007669"/>
    <property type="project" value="UniProtKB-UniRule"/>
</dbReference>
<dbReference type="RefSeq" id="WP_011522532.1">
    <property type="nucleotide sequence ID" value="NC_008009.1"/>
</dbReference>
<dbReference type="eggNOG" id="COG1376">
    <property type="taxonomic scope" value="Bacteria"/>
</dbReference>
<evidence type="ECO:0000256" key="4">
    <source>
        <dbReference type="ARBA" id="ARBA00022679"/>
    </source>
</evidence>
<dbReference type="InterPro" id="IPR038063">
    <property type="entry name" value="Transpep_catalytic_dom"/>
</dbReference>
<evidence type="ECO:0000256" key="9">
    <source>
        <dbReference type="PROSITE-ProRule" id="PRU01373"/>
    </source>
</evidence>
<name>Q1IQX0_KORVE</name>
<evidence type="ECO:0000313" key="11">
    <source>
        <dbReference type="EMBL" id="ABF40730.1"/>
    </source>
</evidence>
<dbReference type="UniPathway" id="UPA00219"/>
<dbReference type="Gene3D" id="2.40.440.10">
    <property type="entry name" value="L,D-transpeptidase catalytic domain-like"/>
    <property type="match status" value="1"/>
</dbReference>
<reference evidence="11 12" key="1">
    <citation type="journal article" date="2009" name="Appl. Environ. Microbiol.">
        <title>Three genomes from the phylum Acidobacteria provide insight into the lifestyles of these microorganisms in soils.</title>
        <authorList>
            <person name="Ward N.L."/>
            <person name="Challacombe J.F."/>
            <person name="Janssen P.H."/>
            <person name="Henrissat B."/>
            <person name="Coutinho P.M."/>
            <person name="Wu M."/>
            <person name="Xie G."/>
            <person name="Haft D.H."/>
            <person name="Sait M."/>
            <person name="Badger J."/>
            <person name="Barabote R.D."/>
            <person name="Bradley B."/>
            <person name="Brettin T.S."/>
            <person name="Brinkac L.M."/>
            <person name="Bruce D."/>
            <person name="Creasy T."/>
            <person name="Daugherty S.C."/>
            <person name="Davidsen T.M."/>
            <person name="DeBoy R.T."/>
            <person name="Detter J.C."/>
            <person name="Dodson R.J."/>
            <person name="Durkin A.S."/>
            <person name="Ganapathy A."/>
            <person name="Gwinn-Giglio M."/>
            <person name="Han C.S."/>
            <person name="Khouri H."/>
            <person name="Kiss H."/>
            <person name="Kothari S.P."/>
            <person name="Madupu R."/>
            <person name="Nelson K.E."/>
            <person name="Nelson W.C."/>
            <person name="Paulsen I."/>
            <person name="Penn K."/>
            <person name="Ren Q."/>
            <person name="Rosovitz M.J."/>
            <person name="Selengut J.D."/>
            <person name="Shrivastava S."/>
            <person name="Sullivan S.A."/>
            <person name="Tapia R."/>
            <person name="Thompson L.S."/>
            <person name="Watkins K.L."/>
            <person name="Yang Q."/>
            <person name="Yu C."/>
            <person name="Zafar N."/>
            <person name="Zhou L."/>
            <person name="Kuske C.R."/>
        </authorList>
    </citation>
    <scope>NUCLEOTIDE SEQUENCE [LARGE SCALE GENOMIC DNA]</scope>
    <source>
        <strain evidence="11 12">Ellin345</strain>
    </source>
</reference>
<dbReference type="GO" id="GO:0008360">
    <property type="term" value="P:regulation of cell shape"/>
    <property type="evidence" value="ECO:0007669"/>
    <property type="project" value="UniProtKB-UniRule"/>
</dbReference>
<proteinExistence type="inferred from homology"/>
<keyword evidence="6 9" id="KW-0133">Cell shape</keyword>
<evidence type="ECO:0000313" key="12">
    <source>
        <dbReference type="Proteomes" id="UP000002432"/>
    </source>
</evidence>
<keyword evidence="7 9" id="KW-0573">Peptidoglycan synthesis</keyword>